<feature type="chain" id="PRO_5029559386" description="Laminin EGF-like domain-containing protein" evidence="8">
    <location>
        <begin position="26"/>
        <end position="556"/>
    </location>
</feature>
<dbReference type="Proteomes" id="UP000594262">
    <property type="component" value="Unplaced"/>
</dbReference>
<keyword evidence="7" id="KW-1133">Transmembrane helix</keyword>
<dbReference type="InterPro" id="IPR056863">
    <property type="entry name" value="LMN_ATRN_NET-like_EGF"/>
</dbReference>
<comment type="caution">
    <text evidence="6">Lacks conserved residue(s) required for the propagation of feature annotation.</text>
</comment>
<evidence type="ECO:0000259" key="9">
    <source>
        <dbReference type="PROSITE" id="PS50027"/>
    </source>
</evidence>
<dbReference type="InterPro" id="IPR000742">
    <property type="entry name" value="EGF"/>
</dbReference>
<dbReference type="RefSeq" id="XP_066917671.1">
    <property type="nucleotide sequence ID" value="XM_067061570.1"/>
</dbReference>
<evidence type="ECO:0000256" key="6">
    <source>
        <dbReference type="PROSITE-ProRule" id="PRU00460"/>
    </source>
</evidence>
<evidence type="ECO:0000313" key="11">
    <source>
        <dbReference type="Proteomes" id="UP000594262"/>
    </source>
</evidence>
<dbReference type="GO" id="GO:0005604">
    <property type="term" value="C:basement membrane"/>
    <property type="evidence" value="ECO:0007669"/>
    <property type="project" value="UniProtKB-ARBA"/>
</dbReference>
<dbReference type="GO" id="GO:0009887">
    <property type="term" value="P:animal organ morphogenesis"/>
    <property type="evidence" value="ECO:0007669"/>
    <property type="project" value="TreeGrafter"/>
</dbReference>
<reference evidence="10" key="1">
    <citation type="submission" date="2021-01" db="UniProtKB">
        <authorList>
            <consortium name="EnsemblMetazoa"/>
        </authorList>
    </citation>
    <scope>IDENTIFICATION</scope>
</reference>
<keyword evidence="11" id="KW-1185">Reference proteome</keyword>
<dbReference type="AlphaFoldDB" id="A0A7M5V775"/>
<dbReference type="GeneID" id="136805034"/>
<feature type="signal peptide" evidence="8">
    <location>
        <begin position="1"/>
        <end position="25"/>
    </location>
</feature>
<dbReference type="OrthoDB" id="263283at2759"/>
<proteinExistence type="predicted"/>
<sequence length="556" mass="63182">MLKKKTSWSLTALVILNILCGHLKAKRQCGNITCNSLNGFCIGDSKCECNYGWFGQTCGQPCQCNGLSPCDQDSGKCLKCVNHSEGENCQRCKPGYIGSPRHNQQCISCQEFCHGKSNICVTSNSYNFWKGIIENDNLRPYQVIKLLSDAMALNPSIPNEASCLYCKDGRYGHRCQLSCGKGYYRTKDKGCKRCSCNEHATQCDQGTGQGCRCLHNTLTKGTYQCLDHRTCLLLQCSYCRNGYIGSPTNGKQCYKKTNENFLYKDNLHPGNIKSYVLSYDQDQGIRLNIDVPEGAVDIYLTDNEHVFRATLNENGTQNLFYNDNEKPTPEYTADEDISAILLGNQLITFKRYQKGVLAMKNMQHRAIITIDPKDKHLRRVQFYVVIKKSDDSRPIAKTTLYYDQGMLALDMKLLFVGLLMSALTLVVELTLVFRLRSEYMNNLNNELNNTHLKELENRPMLQYIFDAPPLSFQHERRDLRVLPVAVQQTAFDDDVAFFSVLVQLPGYQNSKCDITFGTGIFLLKSETKDSKRIEPIKRTTTEEYDLEHINYGHNIA</sequence>
<dbReference type="PANTHER" id="PTHR10574">
    <property type="entry name" value="NETRIN/LAMININ-RELATED"/>
    <property type="match status" value="1"/>
</dbReference>
<feature type="disulfide bond" evidence="6">
    <location>
        <begin position="92"/>
        <end position="106"/>
    </location>
</feature>
<keyword evidence="4" id="KW-0325">Glycoprotein</keyword>
<dbReference type="SMART" id="SM00181">
    <property type="entry name" value="EGF"/>
    <property type="match status" value="4"/>
</dbReference>
<dbReference type="CDD" id="cd00055">
    <property type="entry name" value="EGF_Lam"/>
    <property type="match status" value="2"/>
</dbReference>
<feature type="domain" description="Laminin EGF-like" evidence="9">
    <location>
        <begin position="62"/>
        <end position="108"/>
    </location>
</feature>
<dbReference type="GO" id="GO:0009888">
    <property type="term" value="P:tissue development"/>
    <property type="evidence" value="ECO:0007669"/>
    <property type="project" value="TreeGrafter"/>
</dbReference>
<keyword evidence="2" id="KW-0677">Repeat</keyword>
<keyword evidence="1 8" id="KW-0732">Signal</keyword>
<dbReference type="InterPro" id="IPR002049">
    <property type="entry name" value="LE_dom"/>
</dbReference>
<dbReference type="InterPro" id="IPR050440">
    <property type="entry name" value="Laminin/Netrin_ECM"/>
</dbReference>
<dbReference type="Gene3D" id="2.10.25.10">
    <property type="entry name" value="Laminin"/>
    <property type="match status" value="1"/>
</dbReference>
<organism evidence="10 11">
    <name type="scientific">Clytia hemisphaerica</name>
    <dbReference type="NCBI Taxonomy" id="252671"/>
    <lineage>
        <taxon>Eukaryota</taxon>
        <taxon>Metazoa</taxon>
        <taxon>Cnidaria</taxon>
        <taxon>Hydrozoa</taxon>
        <taxon>Hydroidolina</taxon>
        <taxon>Leptothecata</taxon>
        <taxon>Obeliida</taxon>
        <taxon>Clytiidae</taxon>
        <taxon>Clytia</taxon>
    </lineage>
</organism>
<dbReference type="PROSITE" id="PS01248">
    <property type="entry name" value="EGF_LAM_1"/>
    <property type="match status" value="1"/>
</dbReference>
<dbReference type="Pfam" id="PF24973">
    <property type="entry name" value="EGF_LMN_ATRN"/>
    <property type="match status" value="1"/>
</dbReference>
<evidence type="ECO:0000256" key="4">
    <source>
        <dbReference type="ARBA" id="ARBA00023180"/>
    </source>
</evidence>
<feature type="transmembrane region" description="Helical" evidence="7">
    <location>
        <begin position="413"/>
        <end position="433"/>
    </location>
</feature>
<keyword evidence="7" id="KW-0472">Membrane</keyword>
<keyword evidence="3 6" id="KW-1015">Disulfide bond</keyword>
<evidence type="ECO:0000313" key="10">
    <source>
        <dbReference type="EnsemblMetazoa" id="CLYHEMP010807.1"/>
    </source>
</evidence>
<dbReference type="SMART" id="SM00180">
    <property type="entry name" value="EGF_Lam"/>
    <property type="match status" value="1"/>
</dbReference>
<dbReference type="PROSITE" id="PS00022">
    <property type="entry name" value="EGF_1"/>
    <property type="match status" value="1"/>
</dbReference>
<evidence type="ECO:0000256" key="5">
    <source>
        <dbReference type="ARBA" id="ARBA00023292"/>
    </source>
</evidence>
<evidence type="ECO:0000256" key="8">
    <source>
        <dbReference type="SAM" id="SignalP"/>
    </source>
</evidence>
<evidence type="ECO:0000256" key="3">
    <source>
        <dbReference type="ARBA" id="ARBA00023157"/>
    </source>
</evidence>
<dbReference type="PROSITE" id="PS50027">
    <property type="entry name" value="EGF_LAM_2"/>
    <property type="match status" value="1"/>
</dbReference>
<keyword evidence="7" id="KW-0812">Transmembrane</keyword>
<accession>A0A7M5V775</accession>
<dbReference type="SUPFAM" id="SSF57184">
    <property type="entry name" value="Growth factor receptor domain"/>
    <property type="match status" value="1"/>
</dbReference>
<name>A0A7M5V775_9CNID</name>
<feature type="disulfide bond" evidence="6">
    <location>
        <begin position="80"/>
        <end position="89"/>
    </location>
</feature>
<protein>
    <recommendedName>
        <fullName evidence="9">Laminin EGF-like domain-containing protein</fullName>
    </recommendedName>
</protein>
<evidence type="ECO:0000256" key="1">
    <source>
        <dbReference type="ARBA" id="ARBA00022729"/>
    </source>
</evidence>
<dbReference type="InterPro" id="IPR009030">
    <property type="entry name" value="Growth_fac_rcpt_cys_sf"/>
</dbReference>
<evidence type="ECO:0000256" key="2">
    <source>
        <dbReference type="ARBA" id="ARBA00022737"/>
    </source>
</evidence>
<dbReference type="PANTHER" id="PTHR10574:SF444">
    <property type="entry name" value="BASEMENT MEMBRANE-SPECIFIC HEPARAN SULFATE PROTEOGLYCAN CORE PROTEIN"/>
    <property type="match status" value="1"/>
</dbReference>
<dbReference type="EnsemblMetazoa" id="CLYHEMT010807.1">
    <property type="protein sequence ID" value="CLYHEMP010807.1"/>
    <property type="gene ID" value="CLYHEMG010807"/>
</dbReference>
<dbReference type="FunFam" id="2.10.25.10:FF:000188">
    <property type="entry name" value="Laminin subunit gamma 2"/>
    <property type="match status" value="1"/>
</dbReference>
<keyword evidence="5 6" id="KW-0424">Laminin EGF-like domain</keyword>
<dbReference type="SUPFAM" id="SSF57196">
    <property type="entry name" value="EGF/Laminin"/>
    <property type="match status" value="1"/>
</dbReference>
<evidence type="ECO:0000256" key="7">
    <source>
        <dbReference type="SAM" id="Phobius"/>
    </source>
</evidence>